<dbReference type="InterPro" id="IPR002559">
    <property type="entry name" value="Transposase_11"/>
</dbReference>
<evidence type="ECO:0000259" key="1">
    <source>
        <dbReference type="Pfam" id="PF01609"/>
    </source>
</evidence>
<dbReference type="EMBL" id="JBHSLN010000007">
    <property type="protein sequence ID" value="MFC5296209.1"/>
    <property type="molecule type" value="Genomic_DNA"/>
</dbReference>
<keyword evidence="3" id="KW-1185">Reference proteome</keyword>
<feature type="domain" description="Transposase IS4-like" evidence="1">
    <location>
        <begin position="35"/>
        <end position="134"/>
    </location>
</feature>
<dbReference type="NCBIfam" id="NF033559">
    <property type="entry name" value="transpos_IS1634"/>
    <property type="match status" value="1"/>
</dbReference>
<comment type="caution">
    <text evidence="2">The sequence shown here is derived from an EMBL/GenBank/DDBJ whole genome shotgun (WGS) entry which is preliminary data.</text>
</comment>
<dbReference type="InterPro" id="IPR012337">
    <property type="entry name" value="RNaseH-like_sf"/>
</dbReference>
<feature type="non-terminal residue" evidence="2">
    <location>
        <position position="1"/>
    </location>
</feature>
<dbReference type="RefSeq" id="WP_377802295.1">
    <property type="nucleotide sequence ID" value="NZ_JBHSLN010000007.1"/>
</dbReference>
<protein>
    <submittedName>
        <fullName evidence="2">IS1634 family transposase</fullName>
    </submittedName>
</protein>
<dbReference type="Pfam" id="PF01609">
    <property type="entry name" value="DDE_Tnp_1"/>
    <property type="match status" value="1"/>
</dbReference>
<evidence type="ECO:0000313" key="3">
    <source>
        <dbReference type="Proteomes" id="UP001595937"/>
    </source>
</evidence>
<reference evidence="3" key="1">
    <citation type="journal article" date="2019" name="Int. J. Syst. Evol. Microbiol.">
        <title>The Global Catalogue of Microorganisms (GCM) 10K type strain sequencing project: providing services to taxonomists for standard genome sequencing and annotation.</title>
        <authorList>
            <consortium name="The Broad Institute Genomics Platform"/>
            <consortium name="The Broad Institute Genome Sequencing Center for Infectious Disease"/>
            <person name="Wu L."/>
            <person name="Ma J."/>
        </authorList>
    </citation>
    <scope>NUCLEOTIDE SEQUENCE [LARGE SCALE GENOMIC DNA]</scope>
    <source>
        <strain evidence="3">CGMCC 1.16455</strain>
    </source>
</reference>
<dbReference type="InterPro" id="IPR047654">
    <property type="entry name" value="IS1634_transpos"/>
</dbReference>
<evidence type="ECO:0000313" key="2">
    <source>
        <dbReference type="EMBL" id="MFC5296209.1"/>
    </source>
</evidence>
<gene>
    <name evidence="2" type="ORF">ACFPK8_01665</name>
</gene>
<organism evidence="2 3">
    <name type="scientific">Brachybacterium tyrofermentans</name>
    <dbReference type="NCBI Taxonomy" id="47848"/>
    <lineage>
        <taxon>Bacteria</taxon>
        <taxon>Bacillati</taxon>
        <taxon>Actinomycetota</taxon>
        <taxon>Actinomycetes</taxon>
        <taxon>Micrococcales</taxon>
        <taxon>Dermabacteraceae</taxon>
        <taxon>Brachybacterium</taxon>
    </lineage>
</organism>
<sequence length="189" mass="21222">PEAHPGHWRAVWAYSRKRAVHDNYTLTQQENKARAVIAGDAAVKGTRFVKTTAAGRALDTASLERARRLVGLKGYVTNIPANIMAPTEVLSSYHELWHVEQSFRMSKTDLQARPMFHRHRDAIEAHLTIAFTALAIARFLQDKTGFSIRKIIRTLRPLQDVTISLAGQQITAKPDLTDDARHVLNALTH</sequence>
<dbReference type="SUPFAM" id="SSF53098">
    <property type="entry name" value="Ribonuclease H-like"/>
    <property type="match status" value="1"/>
</dbReference>
<dbReference type="Proteomes" id="UP001595937">
    <property type="component" value="Unassembled WGS sequence"/>
</dbReference>
<proteinExistence type="predicted"/>
<accession>A0ABW0FBV9</accession>
<name>A0ABW0FBV9_9MICO</name>